<dbReference type="GO" id="GO:0006508">
    <property type="term" value="P:proteolysis"/>
    <property type="evidence" value="ECO:0007669"/>
    <property type="project" value="UniProtKB-KW"/>
</dbReference>
<evidence type="ECO:0000256" key="6">
    <source>
        <dbReference type="ARBA" id="ARBA00023157"/>
    </source>
</evidence>
<evidence type="ECO:0000256" key="3">
    <source>
        <dbReference type="ARBA" id="ARBA00022801"/>
    </source>
</evidence>
<dbReference type="InterPro" id="IPR000668">
    <property type="entry name" value="Peptidase_C1A_C"/>
</dbReference>
<evidence type="ECO:0000259" key="9">
    <source>
        <dbReference type="SMART" id="SM00848"/>
    </source>
</evidence>
<dbReference type="GO" id="GO:0008234">
    <property type="term" value="F:cysteine-type peptidase activity"/>
    <property type="evidence" value="ECO:0007669"/>
    <property type="project" value="UniProtKB-KW"/>
</dbReference>
<dbReference type="PRINTS" id="PR00705">
    <property type="entry name" value="PAPAIN"/>
</dbReference>
<dbReference type="EMBL" id="AY525150">
    <property type="protein sequence ID" value="AAS93670.1"/>
    <property type="molecule type" value="mRNA"/>
</dbReference>
<keyword evidence="3" id="KW-0378">Hydrolase</keyword>
<evidence type="ECO:0000313" key="10">
    <source>
        <dbReference type="EMBL" id="AAS93670.1"/>
    </source>
</evidence>
<dbReference type="InterPro" id="IPR038765">
    <property type="entry name" value="Papain-like_cys_pep_sf"/>
</dbReference>
<sequence length="322" mass="36830">MEIFTKSILLVLIVQSTLAIDDFETFKIAFNKSYETIEQELEAEYNFMKSLEFVQKTPGTKINTFSDLTEEQFNQKFLSSEDEFEDWQNILAQNYGFCNVTETSIFPEIDLRKDNVLTPIREQGACGSCWAFSTICTAESNYLTTRQAPLNKWTLSEQQLVDCASPKGCDGEKPTTGFKYLLEKGVTTGDRYPYVGKVQPCRPPIGSYYKIRTFCWVYPPDPKKIQVLLTNRKAALTAVMKITNYMQFRHYDGKSVIETEVREGKTLSHAVNIVGYGKFFGKDAWIVRNSWGTSWGDKGYCYVSMNSQVFRLLELVYSASVV</sequence>
<evidence type="ECO:0000256" key="5">
    <source>
        <dbReference type="ARBA" id="ARBA00023145"/>
    </source>
</evidence>
<dbReference type="CDD" id="cd02248">
    <property type="entry name" value="Peptidase_C1A"/>
    <property type="match status" value="1"/>
</dbReference>
<evidence type="ECO:0000256" key="1">
    <source>
        <dbReference type="ARBA" id="ARBA00008455"/>
    </source>
</evidence>
<reference evidence="10" key="1">
    <citation type="journal article" date="2004" name="J. Invest. Dermatol.">
        <title>A multigene family of inactivated cysteine proteases in Sarcoptes scabiei.</title>
        <authorList>
            <person name="Holt D.C."/>
            <person name="Fischer K."/>
            <person name="Pizzutto S.J."/>
            <person name="Currie B.J."/>
            <person name="Walton S.F."/>
            <person name="Kemp D.J."/>
        </authorList>
    </citation>
    <scope>NUCLEOTIDE SEQUENCE</scope>
</reference>
<dbReference type="InterPro" id="IPR013128">
    <property type="entry name" value="Peptidase_C1A"/>
</dbReference>
<dbReference type="PROSITE" id="PS00639">
    <property type="entry name" value="THIOL_PROTEASE_HIS"/>
    <property type="match status" value="1"/>
</dbReference>
<dbReference type="Gene3D" id="3.90.70.10">
    <property type="entry name" value="Cysteine proteinases"/>
    <property type="match status" value="1"/>
</dbReference>
<keyword evidence="5" id="KW-0865">Zymogen</keyword>
<dbReference type="SMART" id="SM00645">
    <property type="entry name" value="Pept_C1"/>
    <property type="match status" value="1"/>
</dbReference>
<dbReference type="InterPro" id="IPR000169">
    <property type="entry name" value="Pept_cys_AS"/>
</dbReference>
<feature type="signal peptide" evidence="7">
    <location>
        <begin position="1"/>
        <end position="19"/>
    </location>
</feature>
<dbReference type="InterPro" id="IPR013201">
    <property type="entry name" value="Prot_inhib_I29"/>
</dbReference>
<dbReference type="SUPFAM" id="SSF54001">
    <property type="entry name" value="Cysteine proteinases"/>
    <property type="match status" value="1"/>
</dbReference>
<keyword evidence="6" id="KW-1015">Disulfide bond</keyword>
<dbReference type="InterPro" id="IPR025660">
    <property type="entry name" value="Pept_his_AS"/>
</dbReference>
<dbReference type="PROSITE" id="PS00139">
    <property type="entry name" value="THIOL_PROTEASE_CYS"/>
    <property type="match status" value="1"/>
</dbReference>
<evidence type="ECO:0000256" key="7">
    <source>
        <dbReference type="SAM" id="SignalP"/>
    </source>
</evidence>
<dbReference type="VEuPathDB" id="VectorBase:SSCA006145"/>
<dbReference type="Pfam" id="PF00112">
    <property type="entry name" value="Peptidase_C1"/>
    <property type="match status" value="1"/>
</dbReference>
<dbReference type="InterPro" id="IPR039417">
    <property type="entry name" value="Peptidase_C1A_papain-like"/>
</dbReference>
<dbReference type="MEROPS" id="C01.073"/>
<accession>Q3L7L5</accession>
<dbReference type="OrthoDB" id="6495722at2759"/>
<keyword evidence="4" id="KW-0788">Thiol protease</keyword>
<dbReference type="PANTHER" id="PTHR12411">
    <property type="entry name" value="CYSTEINE PROTEASE FAMILY C1-RELATED"/>
    <property type="match status" value="1"/>
</dbReference>
<organism evidence="10">
    <name type="scientific">Sarcoptes scabiei</name>
    <name type="common">Itch mite</name>
    <name type="synonym">Acarus scabiei</name>
    <dbReference type="NCBI Taxonomy" id="52283"/>
    <lineage>
        <taxon>Eukaryota</taxon>
        <taxon>Metazoa</taxon>
        <taxon>Ecdysozoa</taxon>
        <taxon>Arthropoda</taxon>
        <taxon>Chelicerata</taxon>
        <taxon>Arachnida</taxon>
        <taxon>Acari</taxon>
        <taxon>Acariformes</taxon>
        <taxon>Sarcoptiformes</taxon>
        <taxon>Astigmata</taxon>
        <taxon>Psoroptidia</taxon>
        <taxon>Sarcoptoidea</taxon>
        <taxon>Sarcoptidae</taxon>
        <taxon>Sarcoptinae</taxon>
        <taxon>Sarcoptes</taxon>
    </lineage>
</organism>
<evidence type="ECO:0000256" key="2">
    <source>
        <dbReference type="ARBA" id="ARBA00022670"/>
    </source>
</evidence>
<dbReference type="SMART" id="SM00848">
    <property type="entry name" value="Inhibitor_I29"/>
    <property type="match status" value="1"/>
</dbReference>
<keyword evidence="7" id="KW-0732">Signal</keyword>
<proteinExistence type="evidence at transcript level"/>
<feature type="chain" id="PRO_5018737954" evidence="7">
    <location>
        <begin position="20"/>
        <end position="322"/>
    </location>
</feature>
<comment type="similarity">
    <text evidence="1">Belongs to the peptidase C1 family.</text>
</comment>
<name>Q3L7L5_SARSC</name>
<evidence type="ECO:0000256" key="4">
    <source>
        <dbReference type="ARBA" id="ARBA00022807"/>
    </source>
</evidence>
<dbReference type="AlphaFoldDB" id="Q3L7L5"/>
<feature type="domain" description="Cathepsin propeptide inhibitor" evidence="9">
    <location>
        <begin position="23"/>
        <end position="73"/>
    </location>
</feature>
<keyword evidence="2" id="KW-0645">Protease</keyword>
<evidence type="ECO:0000259" key="8">
    <source>
        <dbReference type="SMART" id="SM00645"/>
    </source>
</evidence>
<protein>
    <submittedName>
        <fullName evidence="10">Sar s 1 allergen Yv6030H07</fullName>
    </submittedName>
</protein>
<feature type="domain" description="Peptidase C1A papain C-terminal" evidence="8">
    <location>
        <begin position="105"/>
        <end position="320"/>
    </location>
</feature>